<reference evidence="1 2" key="1">
    <citation type="submission" date="2018-04" db="EMBL/GenBank/DDBJ databases">
        <title>Pedobacter chongqingensis sp. nov., isolated from a rottenly hemp rope.</title>
        <authorList>
            <person name="Cai Y."/>
        </authorList>
    </citation>
    <scope>NUCLEOTIDE SEQUENCE [LARGE SCALE GENOMIC DNA]</scope>
    <source>
        <strain evidence="1 2">FJ4-8</strain>
    </source>
</reference>
<dbReference type="Proteomes" id="UP000245647">
    <property type="component" value="Unassembled WGS sequence"/>
</dbReference>
<gene>
    <name evidence="1" type="ORF">DDR33_15545</name>
</gene>
<dbReference type="GO" id="GO:0005829">
    <property type="term" value="C:cytosol"/>
    <property type="evidence" value="ECO:0007669"/>
    <property type="project" value="TreeGrafter"/>
</dbReference>
<protein>
    <recommendedName>
        <fullName evidence="3">YhcH/YjgK/YiaL family protein</fullName>
    </recommendedName>
</protein>
<name>A0A2U2PER5_9SPHI</name>
<accession>A0A2U2PER5</accession>
<dbReference type="PANTHER" id="PTHR34986:SF1">
    <property type="entry name" value="PROTEIN YIAL"/>
    <property type="match status" value="1"/>
</dbReference>
<dbReference type="Pfam" id="PF04074">
    <property type="entry name" value="DUF386"/>
    <property type="match status" value="1"/>
</dbReference>
<dbReference type="InterPro" id="IPR004375">
    <property type="entry name" value="NanQ/TabA/YiaL"/>
</dbReference>
<evidence type="ECO:0000313" key="2">
    <source>
        <dbReference type="Proteomes" id="UP000245647"/>
    </source>
</evidence>
<dbReference type="EMBL" id="QEAS01000012">
    <property type="protein sequence ID" value="PWG79822.1"/>
    <property type="molecule type" value="Genomic_DNA"/>
</dbReference>
<dbReference type="AlphaFoldDB" id="A0A2U2PER5"/>
<organism evidence="1 2">
    <name type="scientific">Pararcticibacter amylolyticus</name>
    <dbReference type="NCBI Taxonomy" id="2173175"/>
    <lineage>
        <taxon>Bacteria</taxon>
        <taxon>Pseudomonadati</taxon>
        <taxon>Bacteroidota</taxon>
        <taxon>Sphingobacteriia</taxon>
        <taxon>Sphingobacteriales</taxon>
        <taxon>Sphingobacteriaceae</taxon>
        <taxon>Pararcticibacter</taxon>
    </lineage>
</organism>
<dbReference type="NCBIfam" id="TIGR00022">
    <property type="entry name" value="YhcH/YjgK/YiaL family protein"/>
    <property type="match status" value="1"/>
</dbReference>
<proteinExistence type="predicted"/>
<sequence>MSSGNRAGIKAFLADERLHIGSVPINCIEMKINFFKRRVYLLLIPVLLGSCSSVRQTNKWFAGGSWYNGMKQRPHLTTDRAEFEKQYQKNKAWWDKAFTFLKETNTDSIAPGKYILDGNDVYVNVTVSPMREFEKTKWESHRKMIDLQYTCKGHEKMGIVPVSKAKVSVPYDAKKDVANYEAEGRYYLAGNDTFYLFFPGDAHRPNIKTDDDQKVKKIVIKIRYTD</sequence>
<dbReference type="SUPFAM" id="SSF51197">
    <property type="entry name" value="Clavaminate synthase-like"/>
    <property type="match status" value="1"/>
</dbReference>
<evidence type="ECO:0000313" key="1">
    <source>
        <dbReference type="EMBL" id="PWG79822.1"/>
    </source>
</evidence>
<dbReference type="PANTHER" id="PTHR34986">
    <property type="entry name" value="EVOLVED BETA-GALACTOSIDASE SUBUNIT BETA"/>
    <property type="match status" value="1"/>
</dbReference>
<dbReference type="InterPro" id="IPR037012">
    <property type="entry name" value="NanQ/TabA/YiaL_sf"/>
</dbReference>
<evidence type="ECO:0008006" key="3">
    <source>
        <dbReference type="Google" id="ProtNLM"/>
    </source>
</evidence>
<comment type="caution">
    <text evidence="1">The sequence shown here is derived from an EMBL/GenBank/DDBJ whole genome shotgun (WGS) entry which is preliminary data.</text>
</comment>
<keyword evidence="2" id="KW-1185">Reference proteome</keyword>
<dbReference type="Gene3D" id="2.60.120.370">
    <property type="entry name" value="YhcH/YjgK/YiaL"/>
    <property type="match status" value="1"/>
</dbReference>